<dbReference type="EC" id="6.1.1.14" evidence="10"/>
<evidence type="ECO:0000259" key="11">
    <source>
        <dbReference type="Pfam" id="PF05746"/>
    </source>
</evidence>
<dbReference type="PANTHER" id="PTHR30075">
    <property type="entry name" value="GLYCYL-TRNA SYNTHETASE"/>
    <property type="match status" value="1"/>
</dbReference>
<name>A0A1Y0VN75_PEDPE</name>
<dbReference type="PANTHER" id="PTHR30075:SF2">
    <property type="entry name" value="GLYCINE--TRNA LIGASE, CHLOROPLASTIC_MITOCHONDRIAL 2"/>
    <property type="match status" value="1"/>
</dbReference>
<dbReference type="PRINTS" id="PR01045">
    <property type="entry name" value="TRNASYNTHGB"/>
</dbReference>
<organism evidence="12 13">
    <name type="scientific">Pediococcus pentosaceus</name>
    <dbReference type="NCBI Taxonomy" id="1255"/>
    <lineage>
        <taxon>Bacteria</taxon>
        <taxon>Bacillati</taxon>
        <taxon>Bacillota</taxon>
        <taxon>Bacilli</taxon>
        <taxon>Lactobacillales</taxon>
        <taxon>Lactobacillaceae</taxon>
        <taxon>Pediococcus</taxon>
    </lineage>
</organism>
<dbReference type="Proteomes" id="UP000196118">
    <property type="component" value="Chromosome"/>
</dbReference>
<feature type="domain" description="DALR anticodon binding" evidence="11">
    <location>
        <begin position="585"/>
        <end position="680"/>
    </location>
</feature>
<evidence type="ECO:0000313" key="12">
    <source>
        <dbReference type="EMBL" id="ARW19592.1"/>
    </source>
</evidence>
<evidence type="ECO:0000256" key="9">
    <source>
        <dbReference type="ARBA" id="ARBA00047937"/>
    </source>
</evidence>
<keyword evidence="8 10" id="KW-0030">Aminoacyl-tRNA synthetase</keyword>
<evidence type="ECO:0000256" key="2">
    <source>
        <dbReference type="ARBA" id="ARBA00008226"/>
    </source>
</evidence>
<accession>A0A1Y0VN75</accession>
<protein>
    <recommendedName>
        <fullName evidence="10">Glycine--tRNA ligase beta subunit</fullName>
        <ecNumber evidence="10">6.1.1.14</ecNumber>
    </recommendedName>
    <alternativeName>
        <fullName evidence="10">Glycyl-tRNA synthetase beta subunit</fullName>
        <shortName evidence="10">GlyRS</shortName>
    </alternativeName>
</protein>
<keyword evidence="7 10" id="KW-0648">Protein biosynthesis</keyword>
<dbReference type="SUPFAM" id="SSF109604">
    <property type="entry name" value="HD-domain/PDEase-like"/>
    <property type="match status" value="1"/>
</dbReference>
<comment type="subcellular location">
    <subcellularLocation>
        <location evidence="1 10">Cytoplasm</location>
    </subcellularLocation>
</comment>
<comment type="similarity">
    <text evidence="2 10">Belongs to the class-II aminoacyl-tRNA synthetase family.</text>
</comment>
<gene>
    <name evidence="10 12" type="primary">glyS</name>
    <name evidence="12" type="ORF">S100892_01019</name>
</gene>
<evidence type="ECO:0000256" key="10">
    <source>
        <dbReference type="HAMAP-Rule" id="MF_00255"/>
    </source>
</evidence>
<evidence type="ECO:0000256" key="7">
    <source>
        <dbReference type="ARBA" id="ARBA00022917"/>
    </source>
</evidence>
<dbReference type="RefSeq" id="WP_094104408.1">
    <property type="nucleotide sequence ID" value="NZ_CP085178.1"/>
</dbReference>
<dbReference type="EMBL" id="CP021474">
    <property type="protein sequence ID" value="ARW19592.1"/>
    <property type="molecule type" value="Genomic_DNA"/>
</dbReference>
<dbReference type="GO" id="GO:0006426">
    <property type="term" value="P:glycyl-tRNA aminoacylation"/>
    <property type="evidence" value="ECO:0007669"/>
    <property type="project" value="UniProtKB-UniRule"/>
</dbReference>
<sequence>MAHNYLLEIGLEEIPAHVVTPSIKQLVQKVTAFLKENRLTYDSIDHFSTPRRLAIRINGLGDQQPDIEEDAKGPARKIAQDADGNWTKAAIGFTRGQGLTVDDITFKTIKGTDYVYVHKLIKGKMTKEILTGIKEVVESINFPTMMKWANFDFKYVRPIRWLVSILDEEVLPFSILDVTAGRRTEGHRFLGEAVELANAEEYEAKLHDQFVIVDADERKQLISNQIKAIAESNRWNVTPNPGLLEEVNNLVEWPTAFNGGFDEKYLAIPEEVLITSMRDHQRFFFVRDQAGKLLPNFISVRNGNEEFIENVVRGNEKVLTARLEDAAFFYEEDQKHDINYYVDRLKKVSFHDKIGSMYEKMQRVNSIAKVIGNTLNLNQTELDDIDRATMIYKFDLVTGMVGEFSELQGVMGEKYAQLNGENQAVAQAIREHYMPNSAEGDLPESVTGAVVALADKFDNIFSFFSAGMIPSGSNDPYALRRHAYGIVRILNSRDWQLDLNQFKSQVKTELAENGTAFGVDVDQNFDQVLNFFNDRIKQLLDHQKISHDIVETVLTGNNHDVTEIIEAAQVLADAKVSSTFKDDIEALTRVQRIATKNEVSGELNVDPQLFNNASEGELFDQIIKIEAANNLTMSQLFAKLCELTPAISKYFDATMVMDKDENIKRNRLNMMSRLANLILKIGDLTNVLVK</sequence>
<dbReference type="GO" id="GO:0004814">
    <property type="term" value="F:arginine-tRNA ligase activity"/>
    <property type="evidence" value="ECO:0007669"/>
    <property type="project" value="InterPro"/>
</dbReference>
<keyword evidence="5 10" id="KW-0547">Nucleotide-binding</keyword>
<evidence type="ECO:0000256" key="8">
    <source>
        <dbReference type="ARBA" id="ARBA00023146"/>
    </source>
</evidence>
<dbReference type="Pfam" id="PF02092">
    <property type="entry name" value="tRNA_synt_2f"/>
    <property type="match status" value="1"/>
</dbReference>
<comment type="catalytic activity">
    <reaction evidence="9 10">
        <text>tRNA(Gly) + glycine + ATP = glycyl-tRNA(Gly) + AMP + diphosphate</text>
        <dbReference type="Rhea" id="RHEA:16013"/>
        <dbReference type="Rhea" id="RHEA-COMP:9664"/>
        <dbReference type="Rhea" id="RHEA-COMP:9683"/>
        <dbReference type="ChEBI" id="CHEBI:30616"/>
        <dbReference type="ChEBI" id="CHEBI:33019"/>
        <dbReference type="ChEBI" id="CHEBI:57305"/>
        <dbReference type="ChEBI" id="CHEBI:78442"/>
        <dbReference type="ChEBI" id="CHEBI:78522"/>
        <dbReference type="ChEBI" id="CHEBI:456215"/>
        <dbReference type="EC" id="6.1.1.14"/>
    </reaction>
</comment>
<dbReference type="HAMAP" id="MF_00255">
    <property type="entry name" value="Gly_tRNA_synth_beta"/>
    <property type="match status" value="1"/>
</dbReference>
<reference evidence="12 13" key="1">
    <citation type="submission" date="2017-05" db="EMBL/GenBank/DDBJ databases">
        <title>Genome sequence of Pediococcus pentosaceus strain SRCM100892.</title>
        <authorList>
            <person name="Cho S.H."/>
        </authorList>
    </citation>
    <scope>NUCLEOTIDE SEQUENCE [LARGE SCALE GENOMIC DNA]</scope>
    <source>
        <strain evidence="12 13">SRCM100892</strain>
    </source>
</reference>
<dbReference type="GO" id="GO:0005524">
    <property type="term" value="F:ATP binding"/>
    <property type="evidence" value="ECO:0007669"/>
    <property type="project" value="UniProtKB-UniRule"/>
</dbReference>
<dbReference type="GO" id="GO:0006420">
    <property type="term" value="P:arginyl-tRNA aminoacylation"/>
    <property type="evidence" value="ECO:0007669"/>
    <property type="project" value="InterPro"/>
</dbReference>
<dbReference type="InterPro" id="IPR006194">
    <property type="entry name" value="Gly-tRNA-synth_heterodimer"/>
</dbReference>
<evidence type="ECO:0000256" key="5">
    <source>
        <dbReference type="ARBA" id="ARBA00022741"/>
    </source>
</evidence>
<evidence type="ECO:0000256" key="1">
    <source>
        <dbReference type="ARBA" id="ARBA00004496"/>
    </source>
</evidence>
<keyword evidence="4 10" id="KW-0436">Ligase</keyword>
<dbReference type="AlphaFoldDB" id="A0A1Y0VN75"/>
<dbReference type="InterPro" id="IPR015944">
    <property type="entry name" value="Gly-tRNA-synth_bsu"/>
</dbReference>
<evidence type="ECO:0000313" key="13">
    <source>
        <dbReference type="Proteomes" id="UP000196118"/>
    </source>
</evidence>
<dbReference type="NCBIfam" id="TIGR00211">
    <property type="entry name" value="glyS"/>
    <property type="match status" value="1"/>
</dbReference>
<dbReference type="GO" id="GO:0004820">
    <property type="term" value="F:glycine-tRNA ligase activity"/>
    <property type="evidence" value="ECO:0007669"/>
    <property type="project" value="UniProtKB-UniRule"/>
</dbReference>
<evidence type="ECO:0000256" key="6">
    <source>
        <dbReference type="ARBA" id="ARBA00022840"/>
    </source>
</evidence>
<evidence type="ECO:0000256" key="4">
    <source>
        <dbReference type="ARBA" id="ARBA00022598"/>
    </source>
</evidence>
<dbReference type="GO" id="GO:0005829">
    <property type="term" value="C:cytosol"/>
    <property type="evidence" value="ECO:0007669"/>
    <property type="project" value="TreeGrafter"/>
</dbReference>
<evidence type="ECO:0000256" key="3">
    <source>
        <dbReference type="ARBA" id="ARBA00022490"/>
    </source>
</evidence>
<keyword evidence="6 10" id="KW-0067">ATP-binding</keyword>
<comment type="subunit">
    <text evidence="10">Tetramer of two alpha and two beta subunits.</text>
</comment>
<dbReference type="InterPro" id="IPR008909">
    <property type="entry name" value="DALR_anticod-bd"/>
</dbReference>
<dbReference type="Pfam" id="PF05746">
    <property type="entry name" value="DALR_1"/>
    <property type="match status" value="1"/>
</dbReference>
<keyword evidence="3 10" id="KW-0963">Cytoplasm</keyword>
<dbReference type="PROSITE" id="PS50861">
    <property type="entry name" value="AA_TRNA_LIGASE_II_GLYAB"/>
    <property type="match status" value="1"/>
</dbReference>
<proteinExistence type="inferred from homology"/>